<comment type="subcellular location">
    <subcellularLocation>
        <location evidence="1">Cell inner membrane</location>
        <topology evidence="1">Peripheral membrane protein</topology>
    </subcellularLocation>
</comment>
<protein>
    <submittedName>
        <fullName evidence="9">ATP-binding cassette domain-containing protein</fullName>
    </submittedName>
</protein>
<evidence type="ECO:0000256" key="6">
    <source>
        <dbReference type="ARBA" id="ARBA00022840"/>
    </source>
</evidence>
<dbReference type="Proteomes" id="UP000449846">
    <property type="component" value="Unassembled WGS sequence"/>
</dbReference>
<dbReference type="OrthoDB" id="7957282at2"/>
<dbReference type="AlphaFoldDB" id="A0A844HVY1"/>
<keyword evidence="3" id="KW-0813">Transport</keyword>
<reference evidence="9 10" key="1">
    <citation type="submission" date="2019-11" db="EMBL/GenBank/DDBJ databases">
        <authorList>
            <person name="Dong K."/>
        </authorList>
    </citation>
    <scope>NUCLEOTIDE SEQUENCE [LARGE SCALE GENOMIC DNA]</scope>
    <source>
        <strain evidence="9 10">NBRC 112902</strain>
    </source>
</reference>
<comment type="similarity">
    <text evidence="2">Belongs to the ABC transporter superfamily.</text>
</comment>
<accession>A0A844HVY1</accession>
<dbReference type="SUPFAM" id="SSF52540">
    <property type="entry name" value="P-loop containing nucleoside triphosphate hydrolases"/>
    <property type="match status" value="1"/>
</dbReference>
<dbReference type="Pfam" id="PF00005">
    <property type="entry name" value="ABC_tran"/>
    <property type="match status" value="1"/>
</dbReference>
<keyword evidence="10" id="KW-1185">Reference proteome</keyword>
<comment type="caution">
    <text evidence="9">The sequence shown here is derived from an EMBL/GenBank/DDBJ whole genome shotgun (WGS) entry which is preliminary data.</text>
</comment>
<dbReference type="Pfam" id="PF08352">
    <property type="entry name" value="oligo_HPY"/>
    <property type="match status" value="1"/>
</dbReference>
<dbReference type="PROSITE" id="PS50893">
    <property type="entry name" value="ABC_TRANSPORTER_2"/>
    <property type="match status" value="1"/>
</dbReference>
<dbReference type="PANTHER" id="PTHR43297:SF2">
    <property type="entry name" value="DIPEPTIDE TRANSPORT ATP-BINDING PROTEIN DPPD"/>
    <property type="match status" value="1"/>
</dbReference>
<sequence length="333" mass="35958">MTMMEQSKEPLLEVRDLRVDFRVPGGYATAIRGVDLTVGRGEVVGLVGESGSGKSISMMALLRLLPAAARVSGIARFDGVDLLSLSPRELSHIRGGRIGMIFQDPLTAFNPVLTIGAQIVEALQLHDRNLSGKAAWTRAVELLAEVAIPEPGRRVHQYPHEFSGGMRQRAMIAMAISNRPQLLIADEPTTALDVTVQAQILELLQRLREELNIGMIMITHDLGVVAGIADRVMVMYSGRVIERGQVDDVFYASRHPYTRGLLAALPKLDGAREALVGIAGTPPSLINRPAGCAFRPRCSHAEAVCATAEPPLLRAGQLESACYVSDRLSGMTP</sequence>
<evidence type="ECO:0000256" key="4">
    <source>
        <dbReference type="ARBA" id="ARBA00022475"/>
    </source>
</evidence>
<feature type="domain" description="ABC transporter" evidence="8">
    <location>
        <begin position="14"/>
        <end position="262"/>
    </location>
</feature>
<dbReference type="SMART" id="SM00382">
    <property type="entry name" value="AAA"/>
    <property type="match status" value="1"/>
</dbReference>
<organism evidence="9 10">
    <name type="scientific">Paracoccus litorisediminis</name>
    <dbReference type="NCBI Taxonomy" id="2006130"/>
    <lineage>
        <taxon>Bacteria</taxon>
        <taxon>Pseudomonadati</taxon>
        <taxon>Pseudomonadota</taxon>
        <taxon>Alphaproteobacteria</taxon>
        <taxon>Rhodobacterales</taxon>
        <taxon>Paracoccaceae</taxon>
        <taxon>Paracoccus</taxon>
    </lineage>
</organism>
<dbReference type="InterPro" id="IPR050388">
    <property type="entry name" value="ABC_Ni/Peptide_Import"/>
</dbReference>
<dbReference type="GO" id="GO:0015833">
    <property type="term" value="P:peptide transport"/>
    <property type="evidence" value="ECO:0007669"/>
    <property type="project" value="InterPro"/>
</dbReference>
<keyword evidence="5" id="KW-0547">Nucleotide-binding</keyword>
<dbReference type="InterPro" id="IPR003593">
    <property type="entry name" value="AAA+_ATPase"/>
</dbReference>
<evidence type="ECO:0000256" key="1">
    <source>
        <dbReference type="ARBA" id="ARBA00004417"/>
    </source>
</evidence>
<dbReference type="PANTHER" id="PTHR43297">
    <property type="entry name" value="OLIGOPEPTIDE TRANSPORT ATP-BINDING PROTEIN APPD"/>
    <property type="match status" value="1"/>
</dbReference>
<dbReference type="GO" id="GO:0055085">
    <property type="term" value="P:transmembrane transport"/>
    <property type="evidence" value="ECO:0007669"/>
    <property type="project" value="UniProtKB-ARBA"/>
</dbReference>
<dbReference type="NCBIfam" id="TIGR01727">
    <property type="entry name" value="oligo_HPY"/>
    <property type="match status" value="1"/>
</dbReference>
<dbReference type="CDD" id="cd03257">
    <property type="entry name" value="ABC_NikE_OppD_transporters"/>
    <property type="match status" value="1"/>
</dbReference>
<evidence type="ECO:0000256" key="3">
    <source>
        <dbReference type="ARBA" id="ARBA00022448"/>
    </source>
</evidence>
<evidence type="ECO:0000256" key="7">
    <source>
        <dbReference type="ARBA" id="ARBA00023136"/>
    </source>
</evidence>
<dbReference type="InterPro" id="IPR013563">
    <property type="entry name" value="Oligopep_ABC_C"/>
</dbReference>
<evidence type="ECO:0000259" key="8">
    <source>
        <dbReference type="PROSITE" id="PS50893"/>
    </source>
</evidence>
<dbReference type="Gene3D" id="3.40.50.300">
    <property type="entry name" value="P-loop containing nucleotide triphosphate hydrolases"/>
    <property type="match status" value="1"/>
</dbReference>
<dbReference type="FunFam" id="3.40.50.300:FF:000016">
    <property type="entry name" value="Oligopeptide ABC transporter ATP-binding component"/>
    <property type="match status" value="1"/>
</dbReference>
<dbReference type="InterPro" id="IPR017871">
    <property type="entry name" value="ABC_transporter-like_CS"/>
</dbReference>
<dbReference type="InterPro" id="IPR027417">
    <property type="entry name" value="P-loop_NTPase"/>
</dbReference>
<gene>
    <name evidence="9" type="ORF">GL300_25235</name>
</gene>
<dbReference type="GO" id="GO:0005524">
    <property type="term" value="F:ATP binding"/>
    <property type="evidence" value="ECO:0007669"/>
    <property type="project" value="UniProtKB-KW"/>
</dbReference>
<proteinExistence type="inferred from homology"/>
<dbReference type="EMBL" id="WMIG01000038">
    <property type="protein sequence ID" value="MTH62487.1"/>
    <property type="molecule type" value="Genomic_DNA"/>
</dbReference>
<dbReference type="GO" id="GO:0016887">
    <property type="term" value="F:ATP hydrolysis activity"/>
    <property type="evidence" value="ECO:0007669"/>
    <property type="project" value="InterPro"/>
</dbReference>
<dbReference type="InterPro" id="IPR003439">
    <property type="entry name" value="ABC_transporter-like_ATP-bd"/>
</dbReference>
<keyword evidence="7" id="KW-0472">Membrane</keyword>
<keyword evidence="6 9" id="KW-0067">ATP-binding</keyword>
<name>A0A844HVY1_9RHOB</name>
<evidence type="ECO:0000256" key="2">
    <source>
        <dbReference type="ARBA" id="ARBA00005417"/>
    </source>
</evidence>
<evidence type="ECO:0000313" key="9">
    <source>
        <dbReference type="EMBL" id="MTH62487.1"/>
    </source>
</evidence>
<dbReference type="GO" id="GO:0005886">
    <property type="term" value="C:plasma membrane"/>
    <property type="evidence" value="ECO:0007669"/>
    <property type="project" value="UniProtKB-SubCell"/>
</dbReference>
<keyword evidence="4" id="KW-1003">Cell membrane</keyword>
<evidence type="ECO:0000256" key="5">
    <source>
        <dbReference type="ARBA" id="ARBA00022741"/>
    </source>
</evidence>
<dbReference type="PROSITE" id="PS00211">
    <property type="entry name" value="ABC_TRANSPORTER_1"/>
    <property type="match status" value="1"/>
</dbReference>
<evidence type="ECO:0000313" key="10">
    <source>
        <dbReference type="Proteomes" id="UP000449846"/>
    </source>
</evidence>